<keyword evidence="2" id="KW-1185">Reference proteome</keyword>
<protein>
    <submittedName>
        <fullName evidence="1">15878_t:CDS:1</fullName>
    </submittedName>
</protein>
<reference evidence="1" key="1">
    <citation type="submission" date="2021-06" db="EMBL/GenBank/DDBJ databases">
        <authorList>
            <person name="Kallberg Y."/>
            <person name="Tangrot J."/>
            <person name="Rosling A."/>
        </authorList>
    </citation>
    <scope>NUCLEOTIDE SEQUENCE</scope>
    <source>
        <strain evidence="1">CL551</strain>
    </source>
</reference>
<comment type="caution">
    <text evidence="1">The sequence shown here is derived from an EMBL/GenBank/DDBJ whole genome shotgun (WGS) entry which is preliminary data.</text>
</comment>
<sequence>MKVLLLQMLTKANKLLNKKDKINITFLLAFKLKLLSETLPSRQLLHNCYPSIYIDNICLKCLTAVETQSHIFDCYKNIAAYNKIKNKLKASITKLARKNNAKKNPSDIESKI</sequence>
<evidence type="ECO:0000313" key="1">
    <source>
        <dbReference type="EMBL" id="CAG8627323.1"/>
    </source>
</evidence>
<dbReference type="Proteomes" id="UP000789342">
    <property type="component" value="Unassembled WGS sequence"/>
</dbReference>
<dbReference type="EMBL" id="CAJVPV010008167">
    <property type="protein sequence ID" value="CAG8627323.1"/>
    <property type="molecule type" value="Genomic_DNA"/>
</dbReference>
<evidence type="ECO:0000313" key="2">
    <source>
        <dbReference type="Proteomes" id="UP000789342"/>
    </source>
</evidence>
<name>A0A9N9GR01_9GLOM</name>
<proteinExistence type="predicted"/>
<accession>A0A9N9GR01</accession>
<organism evidence="1 2">
    <name type="scientific">Acaulospora morrowiae</name>
    <dbReference type="NCBI Taxonomy" id="94023"/>
    <lineage>
        <taxon>Eukaryota</taxon>
        <taxon>Fungi</taxon>
        <taxon>Fungi incertae sedis</taxon>
        <taxon>Mucoromycota</taxon>
        <taxon>Glomeromycotina</taxon>
        <taxon>Glomeromycetes</taxon>
        <taxon>Diversisporales</taxon>
        <taxon>Acaulosporaceae</taxon>
        <taxon>Acaulospora</taxon>
    </lineage>
</organism>
<gene>
    <name evidence="1" type="ORF">AMORRO_LOCUS8929</name>
</gene>
<dbReference type="AlphaFoldDB" id="A0A9N9GR01"/>